<proteinExistence type="inferred from homology"/>
<dbReference type="Pfam" id="PF00743">
    <property type="entry name" value="FMO-like"/>
    <property type="match status" value="1"/>
</dbReference>
<reference evidence="5 6" key="1">
    <citation type="submission" date="2018-06" db="EMBL/GenBank/DDBJ databases">
        <title>Genomic Encyclopedia of Type Strains, Phase IV (KMG-IV): sequencing the most valuable type-strain genomes for metagenomic binning, comparative biology and taxonomic classification.</title>
        <authorList>
            <person name="Goeker M."/>
        </authorList>
    </citation>
    <scope>NUCLEOTIDE SEQUENCE [LARGE SCALE GENOMIC DNA]</scope>
    <source>
        <strain evidence="5 6">DSM 45521</strain>
    </source>
</reference>
<dbReference type="Gene3D" id="3.50.50.60">
    <property type="entry name" value="FAD/NAD(P)-binding domain"/>
    <property type="match status" value="2"/>
</dbReference>
<dbReference type="InterPro" id="IPR020946">
    <property type="entry name" value="Flavin_mOase-like"/>
</dbReference>
<evidence type="ECO:0000313" key="6">
    <source>
        <dbReference type="Proteomes" id="UP000247591"/>
    </source>
</evidence>
<gene>
    <name evidence="5" type="ORF">DFR67_112167</name>
</gene>
<accession>A0A318RE46</accession>
<evidence type="ECO:0000313" key="5">
    <source>
        <dbReference type="EMBL" id="PYE14705.1"/>
    </source>
</evidence>
<dbReference type="Proteomes" id="UP000247591">
    <property type="component" value="Unassembled WGS sequence"/>
</dbReference>
<keyword evidence="6" id="KW-1185">Reference proteome</keyword>
<comment type="similarity">
    <text evidence="1">Belongs to the FAD-binding monooxygenase family.</text>
</comment>
<keyword evidence="4" id="KW-0560">Oxidoreductase</keyword>
<evidence type="ECO:0000256" key="4">
    <source>
        <dbReference type="ARBA" id="ARBA00023002"/>
    </source>
</evidence>
<comment type="caution">
    <text evidence="5">The sequence shown here is derived from an EMBL/GenBank/DDBJ whole genome shotgun (WGS) entry which is preliminary data.</text>
</comment>
<dbReference type="InterPro" id="IPR036188">
    <property type="entry name" value="FAD/NAD-bd_sf"/>
</dbReference>
<dbReference type="EMBL" id="QJSP01000012">
    <property type="protein sequence ID" value="PYE14705.1"/>
    <property type="molecule type" value="Genomic_DNA"/>
</dbReference>
<name>A0A318RE46_WILLI</name>
<sequence length="519" mass="56666">MTAITTGEAPLAALPTHVDTLIVGTGFAGLAAAHRILKGDRNADVILIERAGDVGGTWRDNTYPGAACDVPSNLYSFSFAPSPDWSNNYARQPEIFSYLQSVADDFGFRGRTLFDCELLGGRWDPQSSRWVVETSRGVISAKVLVAATGTLSNPSLPNVPGLADFSGTMFHSATWDHSFDPTGKRIAVVGTGASAIQFVPELARSAAHLTVLQRTPAWIIPRLDRPVGKLERALYRMLPSTQKLARGGLYLYREAYVVALAKFTFLLPLFKLLAMSQLRRQVKDPVLRKKLTPKFTIGCKRMLLSNTWLPTLARPDVNLVDHGVSAVTADGVVDSSGVEHKVDAVIFGTGFTATEPPVAKVLHGTDGRSLADIWDGSPNAYRGTTVHGFPNLFLMYGPNTNLGHSSIVYMLESQANYISSALQQMGDRKVFSINVNRSSQDFYNSAIDEGLDGTVWNSGGCSSWYFDKNGRNSVMWPTFTWGFRQLLRTADLSDYEVKTSETPRDAEVSVSHAQESESA</sequence>
<dbReference type="PRINTS" id="PR00411">
    <property type="entry name" value="PNDRDTASEI"/>
</dbReference>
<dbReference type="AlphaFoldDB" id="A0A318RE46"/>
<dbReference type="GO" id="GO:0004499">
    <property type="term" value="F:N,N-dimethylaniline monooxygenase activity"/>
    <property type="evidence" value="ECO:0007669"/>
    <property type="project" value="InterPro"/>
</dbReference>
<evidence type="ECO:0000256" key="3">
    <source>
        <dbReference type="ARBA" id="ARBA00022827"/>
    </source>
</evidence>
<dbReference type="OrthoDB" id="5168853at2"/>
<dbReference type="GO" id="GO:0050661">
    <property type="term" value="F:NADP binding"/>
    <property type="evidence" value="ECO:0007669"/>
    <property type="project" value="InterPro"/>
</dbReference>
<dbReference type="PANTHER" id="PTHR42877:SF4">
    <property type="entry name" value="FAD_NAD(P)-BINDING DOMAIN-CONTAINING PROTEIN-RELATED"/>
    <property type="match status" value="1"/>
</dbReference>
<evidence type="ECO:0000256" key="1">
    <source>
        <dbReference type="ARBA" id="ARBA00010139"/>
    </source>
</evidence>
<evidence type="ECO:0000256" key="2">
    <source>
        <dbReference type="ARBA" id="ARBA00022630"/>
    </source>
</evidence>
<keyword evidence="3" id="KW-0274">FAD</keyword>
<dbReference type="PANTHER" id="PTHR42877">
    <property type="entry name" value="L-ORNITHINE N(5)-MONOOXYGENASE-RELATED"/>
    <property type="match status" value="1"/>
</dbReference>
<organism evidence="5 6">
    <name type="scientific">Williamsia limnetica</name>
    <dbReference type="NCBI Taxonomy" id="882452"/>
    <lineage>
        <taxon>Bacteria</taxon>
        <taxon>Bacillati</taxon>
        <taxon>Actinomycetota</taxon>
        <taxon>Actinomycetes</taxon>
        <taxon>Mycobacteriales</taxon>
        <taxon>Nocardiaceae</taxon>
        <taxon>Williamsia</taxon>
    </lineage>
</organism>
<protein>
    <submittedName>
        <fullName evidence="5">Cation diffusion facilitator CzcD-associated flavoprotein CzcO</fullName>
    </submittedName>
</protein>
<dbReference type="RefSeq" id="WP_110471331.1">
    <property type="nucleotide sequence ID" value="NZ_QJSP01000012.1"/>
</dbReference>
<dbReference type="GO" id="GO:0050660">
    <property type="term" value="F:flavin adenine dinucleotide binding"/>
    <property type="evidence" value="ECO:0007669"/>
    <property type="project" value="InterPro"/>
</dbReference>
<dbReference type="SUPFAM" id="SSF51905">
    <property type="entry name" value="FAD/NAD(P)-binding domain"/>
    <property type="match status" value="2"/>
</dbReference>
<dbReference type="InterPro" id="IPR051209">
    <property type="entry name" value="FAD-bind_Monooxygenase_sf"/>
</dbReference>
<keyword evidence="2" id="KW-0285">Flavoprotein</keyword>